<dbReference type="Gene3D" id="3.40.1190.10">
    <property type="entry name" value="Mur-like, catalytic domain"/>
    <property type="match status" value="1"/>
</dbReference>
<organism evidence="3 4">
    <name type="scientific">Flavobacterium akiainvivens</name>
    <dbReference type="NCBI Taxonomy" id="1202724"/>
    <lineage>
        <taxon>Bacteria</taxon>
        <taxon>Pseudomonadati</taxon>
        <taxon>Bacteroidota</taxon>
        <taxon>Flavobacteriia</taxon>
        <taxon>Flavobacteriales</taxon>
        <taxon>Flavobacteriaceae</taxon>
        <taxon>Flavobacterium</taxon>
    </lineage>
</organism>
<evidence type="ECO:0000313" key="3">
    <source>
        <dbReference type="EMBL" id="KOS06455.1"/>
    </source>
</evidence>
<gene>
    <name evidence="3" type="ORF">AM493_10720</name>
</gene>
<dbReference type="SUPFAM" id="SSF53244">
    <property type="entry name" value="MurD-like peptide ligases, peptide-binding domain"/>
    <property type="match status" value="1"/>
</dbReference>
<dbReference type="Pfam" id="PF08245">
    <property type="entry name" value="Mur_ligase_M"/>
    <property type="match status" value="1"/>
</dbReference>
<dbReference type="SUPFAM" id="SSF53623">
    <property type="entry name" value="MurD-like peptide ligases, catalytic domain"/>
    <property type="match status" value="1"/>
</dbReference>
<accession>A0A0M8MB80</accession>
<dbReference type="EMBL" id="LIYD01000005">
    <property type="protein sequence ID" value="KOS06455.1"/>
    <property type="molecule type" value="Genomic_DNA"/>
</dbReference>
<dbReference type="PATRIC" id="fig|1202724.3.peg.2224"/>
<dbReference type="InterPro" id="IPR000713">
    <property type="entry name" value="Mur_ligase_N"/>
</dbReference>
<comment type="caution">
    <text evidence="3">The sequence shown here is derived from an EMBL/GenBank/DDBJ whole genome shotgun (WGS) entry which is preliminary data.</text>
</comment>
<proteinExistence type="predicted"/>
<protein>
    <submittedName>
        <fullName evidence="3">Peptidoglycan synthetase</fullName>
    </submittedName>
</protein>
<dbReference type="Pfam" id="PF01225">
    <property type="entry name" value="Mur_ligase"/>
    <property type="match status" value="1"/>
</dbReference>
<dbReference type="InterPro" id="IPR050061">
    <property type="entry name" value="MurCDEF_pg_biosynth"/>
</dbReference>
<dbReference type="InterPro" id="IPR013221">
    <property type="entry name" value="Mur_ligase_cen"/>
</dbReference>
<dbReference type="GO" id="GO:0005524">
    <property type="term" value="F:ATP binding"/>
    <property type="evidence" value="ECO:0007669"/>
    <property type="project" value="InterPro"/>
</dbReference>
<sequence length="452" mass="50745">MRTHFIAIGGAAMHNLALALFDKGYNVTGSDDAIFEPSRTRLDKKGLLPAELGWFPERITPDIEAVILGMHAKADNPELLRAQELGLTIYSYPEFLYEQSKNKTRVVIGGSHGKTTITSMILHVMRYNNVEVDYMVGAQLEGFDNMVHLTEDNDFIVLEGDEYLSSPMDRRPKFHLYQPNIALISGIAWDHINVFPTYENYVEQFEIFIQKISNGGILIYNENDPEVKRVAEAATNPIRKIPYNTPEYTVSNGTTLLETPEGPMPIEVFGAHNLNNLAGAKWVCQCMGVDEADFYEAIATFKGASKRLEKIAENGHNVAYKDFAHSPSKVAATTRAVKEQYPDRTLIACLELHTYSSLNAEFLKEYRGALDAADVAVVFYSPDAVKIKQLEEVTYDQIANAFNREDLIIYTNPAAFKQYLYELKYDTKGVALLLMSSGNYGGLDFEEVKNLI</sequence>
<dbReference type="Proteomes" id="UP000037755">
    <property type="component" value="Unassembled WGS sequence"/>
</dbReference>
<dbReference type="Gene3D" id="3.90.190.20">
    <property type="entry name" value="Mur ligase, C-terminal domain"/>
    <property type="match status" value="1"/>
</dbReference>
<evidence type="ECO:0000313" key="4">
    <source>
        <dbReference type="Proteomes" id="UP000037755"/>
    </source>
</evidence>
<dbReference type="GO" id="GO:0016881">
    <property type="term" value="F:acid-amino acid ligase activity"/>
    <property type="evidence" value="ECO:0007669"/>
    <property type="project" value="InterPro"/>
</dbReference>
<feature type="domain" description="Mur ligase N-terminal catalytic" evidence="1">
    <location>
        <begin position="3"/>
        <end position="102"/>
    </location>
</feature>
<dbReference type="Gene3D" id="3.40.50.720">
    <property type="entry name" value="NAD(P)-binding Rossmann-like Domain"/>
    <property type="match status" value="1"/>
</dbReference>
<dbReference type="PANTHER" id="PTHR43445:SF3">
    <property type="entry name" value="UDP-N-ACETYLMURAMATE--L-ALANINE LIGASE"/>
    <property type="match status" value="1"/>
</dbReference>
<dbReference type="InterPro" id="IPR036565">
    <property type="entry name" value="Mur-like_cat_sf"/>
</dbReference>
<dbReference type="STRING" id="1202724.AM493_10720"/>
<dbReference type="PANTHER" id="PTHR43445">
    <property type="entry name" value="UDP-N-ACETYLMURAMATE--L-ALANINE LIGASE-RELATED"/>
    <property type="match status" value="1"/>
</dbReference>
<keyword evidence="4" id="KW-1185">Reference proteome</keyword>
<feature type="domain" description="Mur ligase central" evidence="2">
    <location>
        <begin position="108"/>
        <end position="280"/>
    </location>
</feature>
<reference evidence="3 4" key="1">
    <citation type="submission" date="2015-08" db="EMBL/GenBank/DDBJ databases">
        <title>Whole genome sequence of Flavobacterium akiainvivens IK-1T, from decaying Wikstroemia oahuensis, an endemic Hawaiian shrub.</title>
        <authorList>
            <person name="Wan X."/>
            <person name="Hou S."/>
            <person name="Saito J."/>
            <person name="Donachie S."/>
        </authorList>
    </citation>
    <scope>NUCLEOTIDE SEQUENCE [LARGE SCALE GENOMIC DNA]</scope>
    <source>
        <strain evidence="3 4">IK-1</strain>
    </source>
</reference>
<dbReference type="SUPFAM" id="SSF51984">
    <property type="entry name" value="MurCD N-terminal domain"/>
    <property type="match status" value="1"/>
</dbReference>
<dbReference type="AlphaFoldDB" id="A0A0M8MB80"/>
<dbReference type="InterPro" id="IPR036615">
    <property type="entry name" value="Mur_ligase_C_dom_sf"/>
</dbReference>
<dbReference type="RefSeq" id="WP_054407984.1">
    <property type="nucleotide sequence ID" value="NZ_FOYA01000001.1"/>
</dbReference>
<evidence type="ECO:0000259" key="1">
    <source>
        <dbReference type="Pfam" id="PF01225"/>
    </source>
</evidence>
<name>A0A0M8MB80_9FLAO</name>
<evidence type="ECO:0000259" key="2">
    <source>
        <dbReference type="Pfam" id="PF08245"/>
    </source>
</evidence>
<dbReference type="OrthoDB" id="9804126at2"/>